<dbReference type="InterPro" id="IPR051856">
    <property type="entry name" value="CSR-E3_Ligase_Protein"/>
</dbReference>
<dbReference type="PANTHER" id="PTHR21041">
    <property type="entry name" value="DENDRITIC CELL-SPECIFIC TRANSMEMBRANE PROTEIN"/>
    <property type="match status" value="1"/>
</dbReference>
<dbReference type="SUPFAM" id="SSF50044">
    <property type="entry name" value="SH3-domain"/>
    <property type="match status" value="1"/>
</dbReference>
<feature type="transmembrane region" description="Helical" evidence="7">
    <location>
        <begin position="481"/>
        <end position="505"/>
    </location>
</feature>
<feature type="transmembrane region" description="Helical" evidence="7">
    <location>
        <begin position="569"/>
        <end position="588"/>
    </location>
</feature>
<evidence type="ECO:0000256" key="2">
    <source>
        <dbReference type="ARBA" id="ARBA00022443"/>
    </source>
</evidence>
<evidence type="ECO:0000256" key="1">
    <source>
        <dbReference type="ARBA" id="ARBA00004141"/>
    </source>
</evidence>
<dbReference type="GO" id="GO:0016020">
    <property type="term" value="C:membrane"/>
    <property type="evidence" value="ECO:0007669"/>
    <property type="project" value="UniProtKB-SubCell"/>
</dbReference>
<dbReference type="EMBL" id="VSWD01000005">
    <property type="protein sequence ID" value="KAK3101373.1"/>
    <property type="molecule type" value="Genomic_DNA"/>
</dbReference>
<feature type="transmembrane region" description="Helical" evidence="7">
    <location>
        <begin position="397"/>
        <end position="418"/>
    </location>
</feature>
<proteinExistence type="predicted"/>
<comment type="caution">
    <text evidence="9">The sequence shown here is derived from an EMBL/GenBank/DDBJ whole genome shotgun (WGS) entry which is preliminary data.</text>
</comment>
<organism evidence="9 10">
    <name type="scientific">Pinctada imbricata</name>
    <name type="common">Atlantic pearl-oyster</name>
    <name type="synonym">Pinctada martensii</name>
    <dbReference type="NCBI Taxonomy" id="66713"/>
    <lineage>
        <taxon>Eukaryota</taxon>
        <taxon>Metazoa</taxon>
        <taxon>Spiralia</taxon>
        <taxon>Lophotrochozoa</taxon>
        <taxon>Mollusca</taxon>
        <taxon>Bivalvia</taxon>
        <taxon>Autobranchia</taxon>
        <taxon>Pteriomorphia</taxon>
        <taxon>Pterioida</taxon>
        <taxon>Pterioidea</taxon>
        <taxon>Pteriidae</taxon>
        <taxon>Pinctada</taxon>
    </lineage>
</organism>
<evidence type="ECO:0000256" key="3">
    <source>
        <dbReference type="ARBA" id="ARBA00022692"/>
    </source>
</evidence>
<feature type="transmembrane region" description="Helical" evidence="7">
    <location>
        <begin position="159"/>
        <end position="186"/>
    </location>
</feature>
<dbReference type="Gene3D" id="2.30.30.40">
    <property type="entry name" value="SH3 Domains"/>
    <property type="match status" value="1"/>
</dbReference>
<evidence type="ECO:0000256" key="5">
    <source>
        <dbReference type="ARBA" id="ARBA00023136"/>
    </source>
</evidence>
<evidence type="ECO:0000259" key="8">
    <source>
        <dbReference type="PROSITE" id="PS50002"/>
    </source>
</evidence>
<evidence type="ECO:0000256" key="7">
    <source>
        <dbReference type="SAM" id="Phobius"/>
    </source>
</evidence>
<keyword evidence="3 7" id="KW-0812">Transmembrane</keyword>
<dbReference type="Pfam" id="PF26037">
    <property type="entry name" value="zf-RING_DCST1_C"/>
    <property type="match status" value="1"/>
</dbReference>
<protein>
    <recommendedName>
        <fullName evidence="8">SH3 domain-containing protein</fullName>
    </recommendedName>
</protein>
<evidence type="ECO:0000313" key="10">
    <source>
        <dbReference type="Proteomes" id="UP001186944"/>
    </source>
</evidence>
<evidence type="ECO:0000256" key="4">
    <source>
        <dbReference type="ARBA" id="ARBA00022989"/>
    </source>
</evidence>
<name>A0AA89C6A8_PINIB</name>
<sequence>MFSVLVEYEPSRKGDLLLTEGDRVDKVKDIGHGWLLGRNVTTGKKGAFPDGCIDRDTTVSGAIIRQFSRKPRTVRSAKDLRMTVIKSDSNNIPGKTDGECSEDAAWKAAHEHHGLQSDDKRRKLVFFTNLFLRIASAIICSGIVYLLLVYSFGYSFATAGYVVVGVFMFLLLGLVLSPLIRCVVLVMVTNMFTNRGRGIILSIITGLLLSGPSMNVSYNTEEQCDEGLRRAENECTNGNNRARKTCKDSINRIDPTDTITDSITDTVEDIIGGLGRRKKRATNTTLVGQAITRTLVKRRAFSSICNIFDVSRGVCGALGSVSTICNPLNLISNTMMRAAKSALDAIEEVTEFFDYRIVNDVDLSGSATASKNASTIVNEIREEIMSKTEAIRSIFSIINRILSTSLLFLFFTSLNYVLKYRKKMKYDNRYITTAFVQLDEDCKRKGKETVLPLRKKEKKKYMFTTSKGLSMIELSGLKESAAFLLHHFISAVIIIAFDYILYYVLALIQQYAMVALTVEGVNTIDVEVEGNGVFTIFLRTMISTIDLNSTYSVDFNFTTCLPNPSSPGVFSNSIIMSLYILALFMLIMQAYGSRLRRKIASSYYPEQEKSRILYLHDKIICDRIAFKALMKDQVYRRRKENAVRGHIRPRGCFTDKLSCLFGLCDVILPEKRSCDSCDLIAGRRRLFIKCQNRLCNAIFCQECVDVMEGTCFVCDERFEIRGT</sequence>
<feature type="domain" description="SH3" evidence="8">
    <location>
        <begin position="1"/>
        <end position="58"/>
    </location>
</feature>
<dbReference type="AlphaFoldDB" id="A0AA89C6A8"/>
<dbReference type="InterPro" id="IPR058842">
    <property type="entry name" value="DCST1_C"/>
</dbReference>
<dbReference type="InterPro" id="IPR001452">
    <property type="entry name" value="SH3_domain"/>
</dbReference>
<comment type="subcellular location">
    <subcellularLocation>
        <location evidence="1">Membrane</location>
        <topology evidence="1">Multi-pass membrane protein</topology>
    </subcellularLocation>
</comment>
<dbReference type="Proteomes" id="UP001186944">
    <property type="component" value="Unassembled WGS sequence"/>
</dbReference>
<reference evidence="9" key="1">
    <citation type="submission" date="2019-08" db="EMBL/GenBank/DDBJ databases">
        <title>The improved chromosome-level genome for the pearl oyster Pinctada fucata martensii using PacBio sequencing and Hi-C.</title>
        <authorList>
            <person name="Zheng Z."/>
        </authorList>
    </citation>
    <scope>NUCLEOTIDE SEQUENCE</scope>
    <source>
        <strain evidence="9">ZZ-2019</strain>
        <tissue evidence="9">Adductor muscle</tissue>
    </source>
</reference>
<feature type="transmembrane region" description="Helical" evidence="7">
    <location>
        <begin position="130"/>
        <end position="153"/>
    </location>
</feature>
<keyword evidence="5 7" id="KW-0472">Membrane</keyword>
<keyword evidence="2 6" id="KW-0728">SH3 domain</keyword>
<evidence type="ECO:0000256" key="6">
    <source>
        <dbReference type="PROSITE-ProRule" id="PRU00192"/>
    </source>
</evidence>
<evidence type="ECO:0000313" key="9">
    <source>
        <dbReference type="EMBL" id="KAK3101373.1"/>
    </source>
</evidence>
<keyword evidence="4 7" id="KW-1133">Transmembrane helix</keyword>
<keyword evidence="10" id="KW-1185">Reference proteome</keyword>
<dbReference type="PROSITE" id="PS50002">
    <property type="entry name" value="SH3"/>
    <property type="match status" value="1"/>
</dbReference>
<gene>
    <name evidence="9" type="ORF">FSP39_003077</name>
</gene>
<dbReference type="InterPro" id="IPR012858">
    <property type="entry name" value="DC_STAMP-like"/>
</dbReference>
<accession>A0AA89C6A8</accession>
<dbReference type="Pfam" id="PF00018">
    <property type="entry name" value="SH3_1"/>
    <property type="match status" value="1"/>
</dbReference>
<dbReference type="Pfam" id="PF07782">
    <property type="entry name" value="DC_STAMP"/>
    <property type="match status" value="1"/>
</dbReference>
<dbReference type="InterPro" id="IPR036028">
    <property type="entry name" value="SH3-like_dom_sf"/>
</dbReference>